<reference evidence="2" key="1">
    <citation type="journal article" date="2021" name="bioRxiv">
        <title>Whole Genome Assembly and Annotation of Northern Wild Rice, Zizania palustris L., Supports a Whole Genome Duplication in the Zizania Genus.</title>
        <authorList>
            <person name="Haas M."/>
            <person name="Kono T."/>
            <person name="Macchietto M."/>
            <person name="Millas R."/>
            <person name="McGilp L."/>
            <person name="Shao M."/>
            <person name="Duquette J."/>
            <person name="Hirsch C.N."/>
            <person name="Kimball J."/>
        </authorList>
    </citation>
    <scope>NUCLEOTIDE SEQUENCE</scope>
    <source>
        <tissue evidence="2">Fresh leaf tissue</tissue>
    </source>
</reference>
<keyword evidence="3" id="KW-1185">Reference proteome</keyword>
<organism evidence="2 3">
    <name type="scientific">Zizania palustris</name>
    <name type="common">Northern wild rice</name>
    <dbReference type="NCBI Taxonomy" id="103762"/>
    <lineage>
        <taxon>Eukaryota</taxon>
        <taxon>Viridiplantae</taxon>
        <taxon>Streptophyta</taxon>
        <taxon>Embryophyta</taxon>
        <taxon>Tracheophyta</taxon>
        <taxon>Spermatophyta</taxon>
        <taxon>Magnoliopsida</taxon>
        <taxon>Liliopsida</taxon>
        <taxon>Poales</taxon>
        <taxon>Poaceae</taxon>
        <taxon>BOP clade</taxon>
        <taxon>Oryzoideae</taxon>
        <taxon>Oryzeae</taxon>
        <taxon>Zizaniinae</taxon>
        <taxon>Zizania</taxon>
    </lineage>
</organism>
<dbReference type="Proteomes" id="UP000729402">
    <property type="component" value="Unassembled WGS sequence"/>
</dbReference>
<evidence type="ECO:0000313" key="3">
    <source>
        <dbReference type="Proteomes" id="UP000729402"/>
    </source>
</evidence>
<feature type="region of interest" description="Disordered" evidence="1">
    <location>
        <begin position="29"/>
        <end position="59"/>
    </location>
</feature>
<accession>A0A8J5WGQ0</accession>
<evidence type="ECO:0000313" key="2">
    <source>
        <dbReference type="EMBL" id="KAG8088473.1"/>
    </source>
</evidence>
<reference evidence="2" key="2">
    <citation type="submission" date="2021-02" db="EMBL/GenBank/DDBJ databases">
        <authorList>
            <person name="Kimball J.A."/>
            <person name="Haas M.W."/>
            <person name="Macchietto M."/>
            <person name="Kono T."/>
            <person name="Duquette J."/>
            <person name="Shao M."/>
        </authorList>
    </citation>
    <scope>NUCLEOTIDE SEQUENCE</scope>
    <source>
        <tissue evidence="2">Fresh leaf tissue</tissue>
    </source>
</reference>
<evidence type="ECO:0000256" key="1">
    <source>
        <dbReference type="SAM" id="MobiDB-lite"/>
    </source>
</evidence>
<dbReference type="EMBL" id="JAAALK010000082">
    <property type="protein sequence ID" value="KAG8088473.1"/>
    <property type="molecule type" value="Genomic_DNA"/>
</dbReference>
<gene>
    <name evidence="2" type="ORF">GUJ93_ZPchr0010g8713</name>
</gene>
<proteinExistence type="predicted"/>
<dbReference type="AlphaFoldDB" id="A0A8J5WGQ0"/>
<name>A0A8J5WGQ0_ZIZPA</name>
<comment type="caution">
    <text evidence="2">The sequence shown here is derived from an EMBL/GenBank/DDBJ whole genome shotgun (WGS) entry which is preliminary data.</text>
</comment>
<protein>
    <submittedName>
        <fullName evidence="2">Uncharacterized protein</fullName>
    </submittedName>
</protein>
<sequence length="110" mass="11651">MQTLADLQQAIANLRAYLGLASVSSTLPSFPHDGMSFPTAPLPPSPDAEAEVQGERKDREVLSPILIKEAIDQQGEVALMEPSTDDAALTANKCAMEQVVTSVAEKLSEG</sequence>